<dbReference type="Gene3D" id="3.40.50.12230">
    <property type="match status" value="1"/>
</dbReference>
<dbReference type="PANTHER" id="PTHR45527">
    <property type="entry name" value="NONRIBOSOMAL PEPTIDE SYNTHETASE"/>
    <property type="match status" value="1"/>
</dbReference>
<dbReference type="EMBL" id="FOEP01000003">
    <property type="protein sequence ID" value="SEP95120.1"/>
    <property type="molecule type" value="Genomic_DNA"/>
</dbReference>
<sequence>MTQFSSVLIGNESLLVQCGEILMSQGHTIRAVVTRNPDIQHWARGRDLRIELPGKDLGARLSGTQFDWLLSIANLDIIPQDVLGMPTKGAVNFHDGPLPRYAGLNAPVWALIAGEERHGITWHMIEGGIDEGDILQQRLFDIAPTDTALTLNTKCYAAAIDSFPALAEALTTGTPARQAQDLSQRSYFGLHTRPDIAGRLDFTRPATTLNAHIRALDHGDYWNPLVQPKFELAGRVVLTTKAALAEGQGAPGTVLSVGDGQITVATGAGALSVSRITDCTGVPVAIERLVKPGDILPSATPEQAAAVNAATATAIKAEPYWRKLVETLSPAILPLSGADTGEVAEQNVALPAGITADQAFAAMALLAGRLCETANVDCAWRDANTDHGAPAGYFAPWVPVRLNASGTVNEAMTGFATSLDKARRFGGYPADMIARLPSKPGLATPHIGLTNQPVLVPGTVLTLSMTDGTATLRADTTRLPETMLTLMAARLEKLLSEFATLTTQSVKTLDIMPHAERTLVLHDWNATKVEYNQTLCVHQMFERQVAKTPDATALVFEGDALSYAELNARSNQVAHVLREMGVKPGTLVGLYTQRSPSLLIGALGILKAGGAYVPLDPTYPADRIALYIEDSGAPVIVAQHAMVGDLPAHQAQVLPLDSDPRVLSAPTDNLDSGVSGTDLAYMIYTSGSTGRPKGVMVEHRNVSNFFTGMDDRISHSPPGVWLAVTSLSFDISVLELFYTLARGFKLVISSDENRALVSNGRLAMTGKGMEFSLYYWGNDDGVGRDKYEVLFEGAKFADQNGFCAVWTPERHFHAFGGPYPNPSVTGAAVAALTRNLAVRAGSCVAPLHHPARIAEEWAVIDNLTNGRTGLGIASGWQPHDFVLRPENSPPNNKTAMLDTIDKLRRLWVGEEVEFPMANGEMHAVVTQPRPVSKKLEVWVTTAGNPDTWKEAGKIGANVLTHLLGQSVDEVGGKIKLYHQALRDAGHDPANFTVTLMLHTFVSEDREKAREISREPMKDYLRSAAGLIKQFAWAFPAFKRPEGVSNPFELDLGTLDEEELDAILDFAFLRYFEDSGLFGTVEDCLDRVEQLKRIGVNEVACLIDYGIAKDEVLNGLTHLAKVLKRANTEVEVDADDFSIAAQIVRHGVTHLQCTPSMARMITMNDEARHALGRVQHLMIGGEALPGALVQEFATLTQAHVENMYGPTETTIWSTTESAQASEGVVNIGRPISNTQVYVLDEAGRPAPVGVPGELHIGGDGVTRGYWQRPDLTAERFLPDPFVSADATAPAGARMYRTGDLVRWRADGKLDFLGRTDHQVKLRGYRIELGEIEAVMAAHPDITQAVVIPREDTPGAVRLVGYMSCSSPVNEAALRARLEEFLPDYMVPAQFVTLNIFPLTPNKKVDRKALPAPEARMAAAPESAVAPANDVEKQIAAIWSRILGVQAIGARDNFFELGGHSLLAVQAHREIREHLGAARLNITDIFRYPVLSVLSAKVQEITGTAAPTPTPDAAPQSEARSDAMSRRKEMRARRMSRTS</sequence>
<feature type="compositionally biased region" description="Low complexity" evidence="3">
    <location>
        <begin position="1501"/>
        <end position="1513"/>
    </location>
</feature>
<feature type="domain" description="Carrier" evidence="4">
    <location>
        <begin position="1424"/>
        <end position="1500"/>
    </location>
</feature>
<proteinExistence type="predicted"/>
<dbReference type="InterPro" id="IPR009081">
    <property type="entry name" value="PP-bd_ACP"/>
</dbReference>
<evidence type="ECO:0000259" key="4">
    <source>
        <dbReference type="PROSITE" id="PS50075"/>
    </source>
</evidence>
<keyword evidence="5" id="KW-0560">Oxidoreductase</keyword>
<feature type="compositionally biased region" description="Basic residues" evidence="3">
    <location>
        <begin position="1526"/>
        <end position="1537"/>
    </location>
</feature>
<dbReference type="InterPro" id="IPR002376">
    <property type="entry name" value="Formyl_transf_N"/>
</dbReference>
<dbReference type="SUPFAM" id="SSF47336">
    <property type="entry name" value="ACP-like"/>
    <property type="match status" value="1"/>
</dbReference>
<name>A0A1H9C1J9_9RHOB</name>
<dbReference type="CDD" id="cd08700">
    <property type="entry name" value="FMT_C_OzmH_like"/>
    <property type="match status" value="1"/>
</dbReference>
<reference evidence="5 6" key="1">
    <citation type="submission" date="2016-10" db="EMBL/GenBank/DDBJ databases">
        <authorList>
            <person name="de Groot N.N."/>
        </authorList>
    </citation>
    <scope>NUCLEOTIDE SEQUENCE [LARGE SCALE GENOMIC DNA]</scope>
    <source>
        <strain evidence="5 6">DSM 22007</strain>
    </source>
</reference>
<dbReference type="InterPro" id="IPR024011">
    <property type="entry name" value="Biosynth_lucif-like_mOase_dom"/>
</dbReference>
<dbReference type="Gene3D" id="2.30.38.10">
    <property type="entry name" value="Luciferase, Domain 3"/>
    <property type="match status" value="1"/>
</dbReference>
<dbReference type="InterPro" id="IPR036736">
    <property type="entry name" value="ACP-like_sf"/>
</dbReference>
<keyword evidence="6" id="KW-1185">Reference proteome</keyword>
<dbReference type="InterPro" id="IPR000873">
    <property type="entry name" value="AMP-dep_synth/lig_dom"/>
</dbReference>
<dbReference type="Gene3D" id="3.20.20.30">
    <property type="entry name" value="Luciferase-like domain"/>
    <property type="match status" value="1"/>
</dbReference>
<dbReference type="InterPro" id="IPR005793">
    <property type="entry name" value="Formyl_trans_C"/>
</dbReference>
<evidence type="ECO:0000313" key="6">
    <source>
        <dbReference type="Proteomes" id="UP000198634"/>
    </source>
</evidence>
<evidence type="ECO:0000256" key="3">
    <source>
        <dbReference type="SAM" id="MobiDB-lite"/>
    </source>
</evidence>
<dbReference type="GO" id="GO:0072330">
    <property type="term" value="P:monocarboxylic acid biosynthetic process"/>
    <property type="evidence" value="ECO:0007669"/>
    <property type="project" value="UniProtKB-ARBA"/>
</dbReference>
<dbReference type="Gene3D" id="1.10.1200.10">
    <property type="entry name" value="ACP-like"/>
    <property type="match status" value="1"/>
</dbReference>
<dbReference type="InterPro" id="IPR020845">
    <property type="entry name" value="AMP-binding_CS"/>
</dbReference>
<dbReference type="GO" id="GO:0016705">
    <property type="term" value="F:oxidoreductase activity, acting on paired donors, with incorporation or reduction of molecular oxygen"/>
    <property type="evidence" value="ECO:0007669"/>
    <property type="project" value="InterPro"/>
</dbReference>
<dbReference type="Pfam" id="PF13193">
    <property type="entry name" value="AMP-binding_C"/>
    <property type="match status" value="1"/>
</dbReference>
<dbReference type="CDD" id="cd05930">
    <property type="entry name" value="A_NRPS"/>
    <property type="match status" value="1"/>
</dbReference>
<dbReference type="PROSITE" id="PS50075">
    <property type="entry name" value="CARRIER"/>
    <property type="match status" value="1"/>
</dbReference>
<dbReference type="SUPFAM" id="SSF53328">
    <property type="entry name" value="Formyltransferase"/>
    <property type="match status" value="1"/>
</dbReference>
<evidence type="ECO:0000313" key="5">
    <source>
        <dbReference type="EMBL" id="SEP95120.1"/>
    </source>
</evidence>
<dbReference type="PROSITE" id="PS00455">
    <property type="entry name" value="AMP_BINDING"/>
    <property type="match status" value="1"/>
</dbReference>
<dbReference type="CDD" id="cd08649">
    <property type="entry name" value="FMT_core_NRPS_like"/>
    <property type="match status" value="1"/>
</dbReference>
<evidence type="ECO:0000256" key="1">
    <source>
        <dbReference type="ARBA" id="ARBA00022450"/>
    </source>
</evidence>
<accession>A0A1H9C1J9</accession>
<dbReference type="SUPFAM" id="SSF50486">
    <property type="entry name" value="FMT C-terminal domain-like"/>
    <property type="match status" value="1"/>
</dbReference>
<keyword evidence="5" id="KW-0503">Monooxygenase</keyword>
<dbReference type="InterPro" id="IPR036477">
    <property type="entry name" value="Formyl_transf_N_sf"/>
</dbReference>
<evidence type="ECO:0000256" key="2">
    <source>
        <dbReference type="ARBA" id="ARBA00022553"/>
    </source>
</evidence>
<dbReference type="FunFam" id="3.30.300.30:FF:000010">
    <property type="entry name" value="Enterobactin synthetase component F"/>
    <property type="match status" value="1"/>
</dbReference>
<dbReference type="SUPFAM" id="SSF51679">
    <property type="entry name" value="Bacterial luciferase-like"/>
    <property type="match status" value="1"/>
</dbReference>
<dbReference type="InterPro" id="IPR025110">
    <property type="entry name" value="AMP-bd_C"/>
</dbReference>
<gene>
    <name evidence="5" type="ORF">SAMN04488092_10393</name>
</gene>
<dbReference type="OrthoDB" id="9803968at2"/>
<dbReference type="GO" id="GO:0043041">
    <property type="term" value="P:amino acid activation for nonribosomal peptide biosynthetic process"/>
    <property type="evidence" value="ECO:0007669"/>
    <property type="project" value="TreeGrafter"/>
</dbReference>
<keyword evidence="2" id="KW-0597">Phosphoprotein</keyword>
<dbReference type="Pfam" id="PF00296">
    <property type="entry name" value="Bac_luciferase"/>
    <property type="match status" value="1"/>
</dbReference>
<dbReference type="SUPFAM" id="SSF52777">
    <property type="entry name" value="CoA-dependent acyltransferases"/>
    <property type="match status" value="1"/>
</dbReference>
<dbReference type="InterPro" id="IPR011251">
    <property type="entry name" value="Luciferase-like_dom"/>
</dbReference>
<dbReference type="Pfam" id="PF02911">
    <property type="entry name" value="Formyl_trans_C"/>
    <property type="match status" value="1"/>
</dbReference>
<dbReference type="Gene3D" id="3.40.50.980">
    <property type="match status" value="3"/>
</dbReference>
<dbReference type="FunFam" id="3.40.50.980:FF:000001">
    <property type="entry name" value="Non-ribosomal peptide synthetase"/>
    <property type="match status" value="1"/>
</dbReference>
<feature type="region of interest" description="Disordered" evidence="3">
    <location>
        <begin position="1501"/>
        <end position="1537"/>
    </location>
</feature>
<dbReference type="InterPro" id="IPR011034">
    <property type="entry name" value="Formyl_transferase-like_C_sf"/>
</dbReference>
<dbReference type="Gene3D" id="3.30.559.30">
    <property type="entry name" value="Nonribosomal peptide synthetase, condensation domain"/>
    <property type="match status" value="1"/>
</dbReference>
<dbReference type="RefSeq" id="WP_090268819.1">
    <property type="nucleotide sequence ID" value="NZ_FOEP01000003.1"/>
</dbReference>
<dbReference type="Proteomes" id="UP000198634">
    <property type="component" value="Unassembled WGS sequence"/>
</dbReference>
<dbReference type="GO" id="GO:0031177">
    <property type="term" value="F:phosphopantetheine binding"/>
    <property type="evidence" value="ECO:0007669"/>
    <property type="project" value="TreeGrafter"/>
</dbReference>
<dbReference type="NCBIfam" id="TIGR04020">
    <property type="entry name" value="seco_metab_LLM"/>
    <property type="match status" value="1"/>
</dbReference>
<dbReference type="InterPro" id="IPR045851">
    <property type="entry name" value="AMP-bd_C_sf"/>
</dbReference>
<dbReference type="Pfam" id="PF00551">
    <property type="entry name" value="Formyl_trans_N"/>
    <property type="match status" value="1"/>
</dbReference>
<dbReference type="GO" id="GO:0005737">
    <property type="term" value="C:cytoplasm"/>
    <property type="evidence" value="ECO:0007669"/>
    <property type="project" value="TreeGrafter"/>
</dbReference>
<dbReference type="STRING" id="657014.SAMN04488092_10393"/>
<dbReference type="Pfam" id="PF00550">
    <property type="entry name" value="PP-binding"/>
    <property type="match status" value="1"/>
</dbReference>
<dbReference type="GO" id="GO:0004497">
    <property type="term" value="F:monooxygenase activity"/>
    <property type="evidence" value="ECO:0007669"/>
    <property type="project" value="UniProtKB-KW"/>
</dbReference>
<dbReference type="FunFam" id="1.10.1200.10:FF:000016">
    <property type="entry name" value="Non-ribosomal peptide synthase"/>
    <property type="match status" value="1"/>
</dbReference>
<dbReference type="Gene3D" id="3.30.300.30">
    <property type="match status" value="1"/>
</dbReference>
<dbReference type="SUPFAM" id="SSF56801">
    <property type="entry name" value="Acetyl-CoA synthetase-like"/>
    <property type="match status" value="2"/>
</dbReference>
<organism evidence="5 6">
    <name type="scientific">Thalassovita taeanensis</name>
    <dbReference type="NCBI Taxonomy" id="657014"/>
    <lineage>
        <taxon>Bacteria</taxon>
        <taxon>Pseudomonadati</taxon>
        <taxon>Pseudomonadota</taxon>
        <taxon>Alphaproteobacteria</taxon>
        <taxon>Rhodobacterales</taxon>
        <taxon>Roseobacteraceae</taxon>
        <taxon>Thalassovita</taxon>
    </lineage>
</organism>
<dbReference type="PANTHER" id="PTHR45527:SF1">
    <property type="entry name" value="FATTY ACID SYNTHASE"/>
    <property type="match status" value="1"/>
</dbReference>
<protein>
    <submittedName>
        <fullName evidence="5">Natural product biosynthesis luciferase-like monooxygenase domain-containing protein</fullName>
    </submittedName>
</protein>
<dbReference type="FunFam" id="2.30.38.10:FF:000001">
    <property type="entry name" value="Non-ribosomal peptide synthetase PvdI"/>
    <property type="match status" value="1"/>
</dbReference>
<dbReference type="InterPro" id="IPR036661">
    <property type="entry name" value="Luciferase-like_sf"/>
</dbReference>
<dbReference type="Pfam" id="PF00501">
    <property type="entry name" value="AMP-binding"/>
    <property type="match status" value="2"/>
</dbReference>
<keyword evidence="1" id="KW-0596">Phosphopantetheine</keyword>
<dbReference type="GO" id="GO:0044550">
    <property type="term" value="P:secondary metabolite biosynthetic process"/>
    <property type="evidence" value="ECO:0007669"/>
    <property type="project" value="TreeGrafter"/>
</dbReference>